<dbReference type="GO" id="GO:0008115">
    <property type="term" value="F:sarcosine oxidase activity"/>
    <property type="evidence" value="ECO:0007669"/>
    <property type="project" value="InterPro"/>
</dbReference>
<reference evidence="8" key="1">
    <citation type="submission" date="2017-03" db="EMBL/GenBank/DDBJ databases">
        <authorList>
            <person name="Rodrigo-Torres L."/>
            <person name="Arahal R.D."/>
            <person name="Lucena T."/>
        </authorList>
    </citation>
    <scope>NUCLEOTIDE SEQUENCE [LARGE SCALE GENOMIC DNA]</scope>
    <source>
        <strain evidence="8">CECT 8370</strain>
    </source>
</reference>
<dbReference type="InterPro" id="IPR006222">
    <property type="entry name" value="GCVT_N"/>
</dbReference>
<evidence type="ECO:0000259" key="4">
    <source>
        <dbReference type="Pfam" id="PF07992"/>
    </source>
</evidence>
<keyword evidence="8" id="KW-1185">Reference proteome</keyword>
<dbReference type="Gene3D" id="3.30.1360.120">
    <property type="entry name" value="Probable tRNA modification gtpase trme, domain 1"/>
    <property type="match status" value="1"/>
</dbReference>
<dbReference type="PRINTS" id="PR00368">
    <property type="entry name" value="FADPNR"/>
</dbReference>
<dbReference type="PANTHER" id="PTHR43757:SF2">
    <property type="entry name" value="AMINOMETHYLTRANSFERASE, MITOCHONDRIAL"/>
    <property type="match status" value="1"/>
</dbReference>
<dbReference type="InterPro" id="IPR029043">
    <property type="entry name" value="GcvT/YgfZ_C"/>
</dbReference>
<feature type="domain" description="Aminomethyltransferase C-terminal" evidence="5">
    <location>
        <begin position="910"/>
        <end position="995"/>
    </location>
</feature>
<dbReference type="GO" id="GO:0008168">
    <property type="term" value="F:methyltransferase activity"/>
    <property type="evidence" value="ECO:0007669"/>
    <property type="project" value="UniProtKB-KW"/>
</dbReference>
<dbReference type="InterPro" id="IPR006277">
    <property type="entry name" value="Sarcosine_oxidase_asu"/>
</dbReference>
<dbReference type="GO" id="GO:0046653">
    <property type="term" value="P:tetrahydrofolate metabolic process"/>
    <property type="evidence" value="ECO:0007669"/>
    <property type="project" value="InterPro"/>
</dbReference>
<dbReference type="Proteomes" id="UP000194012">
    <property type="component" value="Unassembled WGS sequence"/>
</dbReference>
<dbReference type="SUPFAM" id="SSF103025">
    <property type="entry name" value="Folate-binding domain"/>
    <property type="match status" value="1"/>
</dbReference>
<dbReference type="InterPro" id="IPR027266">
    <property type="entry name" value="TrmE/GcvT-like"/>
</dbReference>
<dbReference type="Pfam" id="PF01571">
    <property type="entry name" value="GCV_T"/>
    <property type="match status" value="1"/>
</dbReference>
<feature type="domain" description="GCVT N-terminal" evidence="3">
    <location>
        <begin position="619"/>
        <end position="889"/>
    </location>
</feature>
<dbReference type="PANTHER" id="PTHR43757">
    <property type="entry name" value="AMINOMETHYLTRANSFERASE"/>
    <property type="match status" value="1"/>
</dbReference>
<dbReference type="Pfam" id="PF08669">
    <property type="entry name" value="GCV_T_C"/>
    <property type="match status" value="1"/>
</dbReference>
<keyword evidence="2" id="KW-0560">Oxidoreductase</keyword>
<dbReference type="OrthoDB" id="5287468at2"/>
<dbReference type="NCBIfam" id="TIGR01372">
    <property type="entry name" value="soxA"/>
    <property type="match status" value="1"/>
</dbReference>
<keyword evidence="7" id="KW-0808">Transferase</keyword>
<evidence type="ECO:0000259" key="5">
    <source>
        <dbReference type="Pfam" id="PF08669"/>
    </source>
</evidence>
<dbReference type="AlphaFoldDB" id="A0A1X6ZB18"/>
<dbReference type="InterPro" id="IPR041117">
    <property type="entry name" value="SoxA_A3"/>
</dbReference>
<feature type="domain" description="SoxA A3" evidence="6">
    <location>
        <begin position="522"/>
        <end position="603"/>
    </location>
</feature>
<dbReference type="EC" id="2.1.2.10" evidence="7"/>
<dbReference type="GO" id="GO:0032259">
    <property type="term" value="P:methylation"/>
    <property type="evidence" value="ECO:0007669"/>
    <property type="project" value="UniProtKB-KW"/>
</dbReference>
<evidence type="ECO:0000259" key="6">
    <source>
        <dbReference type="Pfam" id="PF17806"/>
    </source>
</evidence>
<evidence type="ECO:0000256" key="1">
    <source>
        <dbReference type="ARBA" id="ARBA00008609"/>
    </source>
</evidence>
<dbReference type="InterPro" id="IPR013977">
    <property type="entry name" value="GcvT_C"/>
</dbReference>
<dbReference type="GO" id="GO:0004047">
    <property type="term" value="F:aminomethyltransferase activity"/>
    <property type="evidence" value="ECO:0007669"/>
    <property type="project" value="UniProtKB-EC"/>
</dbReference>
<dbReference type="SUPFAM" id="SSF51905">
    <property type="entry name" value="FAD/NAD(P)-binding domain"/>
    <property type="match status" value="1"/>
</dbReference>
<name>A0A1X6ZB18_9RHOB</name>
<evidence type="ECO:0000313" key="8">
    <source>
        <dbReference type="Proteomes" id="UP000194012"/>
    </source>
</evidence>
<dbReference type="InterPro" id="IPR023753">
    <property type="entry name" value="FAD/NAD-binding_dom"/>
</dbReference>
<dbReference type="Pfam" id="PF17806">
    <property type="entry name" value="SO_alpha_A3"/>
    <property type="match status" value="1"/>
</dbReference>
<dbReference type="Gene3D" id="3.10.20.440">
    <property type="entry name" value="2Fe-2S iron-sulphur cluster binding domain, sarcosine oxidase, alpha subunit, N-terminal domain"/>
    <property type="match status" value="1"/>
</dbReference>
<dbReference type="InterPro" id="IPR036188">
    <property type="entry name" value="FAD/NAD-bd_sf"/>
</dbReference>
<dbReference type="InterPro" id="IPR028896">
    <property type="entry name" value="GcvT/YgfZ/DmdA"/>
</dbReference>
<evidence type="ECO:0000256" key="2">
    <source>
        <dbReference type="ARBA" id="ARBA00023002"/>
    </source>
</evidence>
<organism evidence="7 8">
    <name type="scientific">Roseovarius gaetbuli</name>
    <dbReference type="NCBI Taxonomy" id="1356575"/>
    <lineage>
        <taxon>Bacteria</taxon>
        <taxon>Pseudomonadati</taxon>
        <taxon>Pseudomonadota</taxon>
        <taxon>Alphaproteobacteria</taxon>
        <taxon>Rhodobacterales</taxon>
        <taxon>Roseobacteraceae</taxon>
        <taxon>Roseovarius</taxon>
    </lineage>
</organism>
<accession>A0A1X6ZB18</accession>
<evidence type="ECO:0000313" key="7">
    <source>
        <dbReference type="EMBL" id="SLN45956.1"/>
    </source>
</evidence>
<keyword evidence="7" id="KW-0489">Methyltransferase</keyword>
<dbReference type="Gene3D" id="3.50.50.60">
    <property type="entry name" value="FAD/NAD(P)-binding domain"/>
    <property type="match status" value="1"/>
</dbReference>
<dbReference type="InterPro" id="IPR042204">
    <property type="entry name" value="2Fe-2S-bd_N"/>
</dbReference>
<dbReference type="PIRSF" id="PIRSF037980">
    <property type="entry name" value="SoxA"/>
    <property type="match status" value="1"/>
</dbReference>
<dbReference type="PRINTS" id="PR00411">
    <property type="entry name" value="PNDRDTASEI"/>
</dbReference>
<proteinExistence type="inferred from homology"/>
<protein>
    <submittedName>
        <fullName evidence="7">Aminomethyltransferase</fullName>
        <ecNumber evidence="7">2.1.2.10</ecNumber>
    </submittedName>
</protein>
<sequence length="1003" mass="108062">MSTRLATGGRLLDKARAVNFTFNGKRLRGHAGDTLASALLANDQMLVGRSFKYHRPRGIVASGAEEPNAIVGLGTGARFEPNQRVTTTELFDGLSATSQNHWPSLEFDVGAVNAKLGRFMPAGFYYKMFIHPRPFWKHVYEPFIRHAAGLGKAPKDRDGDRYEHFYAFADVLVIGGGVAGLQSALRVAETGAKVMVLEQTAHWGGRAPVDGGTVDGAPVEAFIDATIAKLQDMPNVTLRNRCMGAGVYDHGYALGYERITDHAPELDAPRHRLWRIRAAQIITATGAIERPLSFAGNDIPGVMLASAVRDYAVNYGVSIGDRTVVVTNNDDAYRTAITLKSLGLDIPVILDARASGGGALADEARALGIRVENGKAISSVKGGKRVTGVAICAQAGEGAVLEEIKCDAVAMSGGWSPVVHLWSHCGGKLTWDAERAHFRPDPTKPPLGASGEGFVIATGAANGAADLATTLADADAAGKAAAKATGHKPKSAAVPQGSASDEAPLMPVWLMPQGAGINLRMKSWLDYQNDVKVSDVQLAAREGFESVEHAKRYTTLGMATDQGKLSNINGLAILSDALNQPIPQTGTTTFRPPYTPISLAAIGGEARDEIFQPLRKTPIHGWHEDNGAHFEPVGQWRRPYCFPKGEESHRDAVSREINQTRGALGLLDASTLGKIIVKGPDAGKFLDMLYTNMMSTLKPGRCRYGLMCSENGFLMDDGVVARIDDDTFLCHTTTGGAESIHGHMEDWLQCEWWDWKVYTANVTEQYAQVAVVGPKARTVLEKLTSDDISADGLSFMGWKDLTLAGMPARAYRISFSGELSYEIAVPASYGRALWDALLEAGEEFGVMPYGTEGLHVMRAEKGFIMIGDETDGTVIPQDLNMQWAISKKKDDYLGKRAQERSHMADPKRWKLVGLETLDGSVLPDGAYATAAGHNANGQRETQGRVTSTYYSPTLGRGIAMGLVLDGPDRMGDVIEIPKVDGGIVKAKIVDPIFFDKDGEKQNV</sequence>
<dbReference type="Pfam" id="PF13510">
    <property type="entry name" value="Fer2_4"/>
    <property type="match status" value="1"/>
</dbReference>
<dbReference type="Pfam" id="PF07992">
    <property type="entry name" value="Pyr_redox_2"/>
    <property type="match status" value="1"/>
</dbReference>
<dbReference type="RefSeq" id="WP_085826904.1">
    <property type="nucleotide sequence ID" value="NZ_FWFJ01000016.1"/>
</dbReference>
<dbReference type="EMBL" id="FWFJ01000016">
    <property type="protein sequence ID" value="SLN45956.1"/>
    <property type="molecule type" value="Genomic_DNA"/>
</dbReference>
<comment type="similarity">
    <text evidence="1">Belongs to the GcvT family.</text>
</comment>
<gene>
    <name evidence="7" type="primary">gcvT_4</name>
    <name evidence="7" type="ORF">ROG8370_01986</name>
</gene>
<evidence type="ECO:0000259" key="3">
    <source>
        <dbReference type="Pfam" id="PF01571"/>
    </source>
</evidence>
<dbReference type="SUPFAM" id="SSF101790">
    <property type="entry name" value="Aminomethyltransferase beta-barrel domain"/>
    <property type="match status" value="1"/>
</dbReference>
<feature type="domain" description="FAD/NAD(P)-binding" evidence="4">
    <location>
        <begin position="170"/>
        <end position="422"/>
    </location>
</feature>